<evidence type="ECO:0000313" key="3">
    <source>
        <dbReference type="EMBL" id="KAK7424858.1"/>
    </source>
</evidence>
<dbReference type="InterPro" id="IPR036779">
    <property type="entry name" value="LysM_dom_sf"/>
</dbReference>
<organism evidence="3 4">
    <name type="scientific">Neonectria magnoliae</name>
    <dbReference type="NCBI Taxonomy" id="2732573"/>
    <lineage>
        <taxon>Eukaryota</taxon>
        <taxon>Fungi</taxon>
        <taxon>Dikarya</taxon>
        <taxon>Ascomycota</taxon>
        <taxon>Pezizomycotina</taxon>
        <taxon>Sordariomycetes</taxon>
        <taxon>Hypocreomycetidae</taxon>
        <taxon>Hypocreales</taxon>
        <taxon>Nectriaceae</taxon>
        <taxon>Neonectria</taxon>
    </lineage>
</organism>
<keyword evidence="4" id="KW-1185">Reference proteome</keyword>
<feature type="domain" description="LysM" evidence="2">
    <location>
        <begin position="43"/>
        <end position="89"/>
    </location>
</feature>
<dbReference type="Proteomes" id="UP001498421">
    <property type="component" value="Unassembled WGS sequence"/>
</dbReference>
<comment type="caution">
    <text evidence="3">The sequence shown here is derived from an EMBL/GenBank/DDBJ whole genome shotgun (WGS) entry which is preliminary data.</text>
</comment>
<gene>
    <name evidence="3" type="ORF">QQZ08_008488</name>
</gene>
<evidence type="ECO:0000256" key="1">
    <source>
        <dbReference type="ARBA" id="ARBA00044955"/>
    </source>
</evidence>
<dbReference type="PROSITE" id="PS51782">
    <property type="entry name" value="LYSM"/>
    <property type="match status" value="1"/>
</dbReference>
<protein>
    <recommendedName>
        <fullName evidence="2">LysM domain-containing protein</fullName>
    </recommendedName>
</protein>
<dbReference type="InterPro" id="IPR018392">
    <property type="entry name" value="LysM"/>
</dbReference>
<reference evidence="3 4" key="1">
    <citation type="journal article" date="2025" name="Microbiol. Resour. Announc.">
        <title>Draft genome sequences for Neonectria magnoliae and Neonectria punicea, canker pathogens of Liriodendron tulipifera and Acer saccharum in West Virginia.</title>
        <authorList>
            <person name="Petronek H.M."/>
            <person name="Kasson M.T."/>
            <person name="Metheny A.M."/>
            <person name="Stauder C.M."/>
            <person name="Lovett B."/>
            <person name="Lynch S.C."/>
            <person name="Garnas J.R."/>
            <person name="Kasson L.R."/>
            <person name="Stajich J.E."/>
        </authorList>
    </citation>
    <scope>NUCLEOTIDE SEQUENCE [LARGE SCALE GENOMIC DNA]</scope>
    <source>
        <strain evidence="3 4">NRRL 64651</strain>
    </source>
</reference>
<dbReference type="Gene3D" id="3.10.350.10">
    <property type="entry name" value="LysM domain"/>
    <property type="match status" value="1"/>
</dbReference>
<proteinExistence type="inferred from homology"/>
<accession>A0ABR1HUE9</accession>
<sequence>MESFATVYPYSLHANNSHNHDPVIRSHRGPFNITNGTNENYVGFYSVQVGDYYNQIILGFSISLQDFLFLNQGVNAECTNLFAEELHCVSPVGLINMYPSGPDYVDPITTTADVVFGDLAKATFTALAITGFPTDLPRANDTRKDCTIYLNSTGLQFNMG</sequence>
<evidence type="ECO:0000313" key="4">
    <source>
        <dbReference type="Proteomes" id="UP001498421"/>
    </source>
</evidence>
<name>A0ABR1HUE9_9HYPO</name>
<dbReference type="EMBL" id="JAZAVK010000088">
    <property type="protein sequence ID" value="KAK7424858.1"/>
    <property type="molecule type" value="Genomic_DNA"/>
</dbReference>
<evidence type="ECO:0000259" key="2">
    <source>
        <dbReference type="PROSITE" id="PS51782"/>
    </source>
</evidence>
<comment type="similarity">
    <text evidence="1">Belongs to the secreted LysM effector family.</text>
</comment>